<keyword evidence="3" id="KW-0647">Proteasome</keyword>
<evidence type="ECO:0000313" key="7">
    <source>
        <dbReference type="Proteomes" id="UP001054945"/>
    </source>
</evidence>
<name>A0AAV4YF52_CAEEX</name>
<dbReference type="Gene3D" id="3.40.1000.30">
    <property type="match status" value="1"/>
</dbReference>
<dbReference type="GO" id="GO:0070628">
    <property type="term" value="F:proteasome binding"/>
    <property type="evidence" value="ECO:0007669"/>
    <property type="project" value="InterPro"/>
</dbReference>
<feature type="compositionally biased region" description="Polar residues" evidence="4">
    <location>
        <begin position="152"/>
        <end position="162"/>
    </location>
</feature>
<dbReference type="PANTHER" id="PTHR13266:SF1">
    <property type="entry name" value="PROTEASOME INHIBITOR PI31 SUBUNIT"/>
    <property type="match status" value="1"/>
</dbReference>
<dbReference type="EMBL" id="BPLR01019119">
    <property type="protein sequence ID" value="GIZ04656.1"/>
    <property type="molecule type" value="Genomic_DNA"/>
</dbReference>
<evidence type="ECO:0000259" key="5">
    <source>
        <dbReference type="Pfam" id="PF11566"/>
    </source>
</evidence>
<evidence type="ECO:0000313" key="6">
    <source>
        <dbReference type="EMBL" id="GIZ04656.1"/>
    </source>
</evidence>
<evidence type="ECO:0000256" key="3">
    <source>
        <dbReference type="ARBA" id="ARBA00022942"/>
    </source>
</evidence>
<dbReference type="PANTHER" id="PTHR13266">
    <property type="entry name" value="PROTEASOME INHIBITOR"/>
    <property type="match status" value="1"/>
</dbReference>
<proteinExistence type="inferred from homology"/>
<comment type="caution">
    <text evidence="6">The sequence shown here is derived from an EMBL/GenBank/DDBJ whole genome shotgun (WGS) entry which is preliminary data.</text>
</comment>
<sequence length="277" mass="30524">MSRIRGLELLYSLAKDQIKSKTDCVVAALHCLLINESLQCVGTGEVFTDEDAKNTTELLPSNWNDNQEVYTLRYISKDSKSRYLIKVVKAGNIMHINLVLNEDKTAAMSANIEKLVSDEFNNYSTAFKDLESLKDSFQKEIVEKLLRKPTPAASTSKTSDNRSPLRVGPTSSFPPPISPLGVPDYGHDNPYSGPVFPQVGGRDLDPLGREPGGMLMDPSSFGIPRPHMPPIGGPRGLPRGAVPPGARFDPFGPPMRGPNRFEPSPDHFRPPDFDDFM</sequence>
<comment type="similarity">
    <text evidence="1">Belongs to the proteasome inhibitor PI31 family.</text>
</comment>
<protein>
    <recommendedName>
        <fullName evidence="2">Proteasome inhibitor PI31 subunit</fullName>
    </recommendedName>
</protein>
<feature type="region of interest" description="Disordered" evidence="4">
    <location>
        <begin position="148"/>
        <end position="177"/>
    </location>
</feature>
<dbReference type="InterPro" id="IPR021625">
    <property type="entry name" value="PI31_Prot_N"/>
</dbReference>
<dbReference type="GO" id="GO:0043161">
    <property type="term" value="P:proteasome-mediated ubiquitin-dependent protein catabolic process"/>
    <property type="evidence" value="ECO:0007669"/>
    <property type="project" value="InterPro"/>
</dbReference>
<dbReference type="Proteomes" id="UP001054945">
    <property type="component" value="Unassembled WGS sequence"/>
</dbReference>
<evidence type="ECO:0000256" key="4">
    <source>
        <dbReference type="SAM" id="MobiDB-lite"/>
    </source>
</evidence>
<gene>
    <name evidence="6" type="primary">Psmf1</name>
    <name evidence="6" type="ORF">CEXT_771711</name>
</gene>
<evidence type="ECO:0000256" key="2">
    <source>
        <dbReference type="ARBA" id="ARBA00015575"/>
    </source>
</evidence>
<feature type="domain" description="PI31 proteasome regulator N-terminal" evidence="5">
    <location>
        <begin position="15"/>
        <end position="148"/>
    </location>
</feature>
<dbReference type="AlphaFoldDB" id="A0AAV4YF52"/>
<dbReference type="GO" id="GO:0004866">
    <property type="term" value="F:endopeptidase inhibitor activity"/>
    <property type="evidence" value="ECO:0007669"/>
    <property type="project" value="InterPro"/>
</dbReference>
<dbReference type="InterPro" id="IPR045128">
    <property type="entry name" value="PI31-like"/>
</dbReference>
<dbReference type="Pfam" id="PF11566">
    <property type="entry name" value="PI31_Prot_N"/>
    <property type="match status" value="1"/>
</dbReference>
<dbReference type="GO" id="GO:0000502">
    <property type="term" value="C:proteasome complex"/>
    <property type="evidence" value="ECO:0007669"/>
    <property type="project" value="UniProtKB-KW"/>
</dbReference>
<keyword evidence="7" id="KW-1185">Reference proteome</keyword>
<evidence type="ECO:0000256" key="1">
    <source>
        <dbReference type="ARBA" id="ARBA00006405"/>
    </source>
</evidence>
<organism evidence="6 7">
    <name type="scientific">Caerostris extrusa</name>
    <name type="common">Bark spider</name>
    <name type="synonym">Caerostris bankana</name>
    <dbReference type="NCBI Taxonomy" id="172846"/>
    <lineage>
        <taxon>Eukaryota</taxon>
        <taxon>Metazoa</taxon>
        <taxon>Ecdysozoa</taxon>
        <taxon>Arthropoda</taxon>
        <taxon>Chelicerata</taxon>
        <taxon>Arachnida</taxon>
        <taxon>Araneae</taxon>
        <taxon>Araneomorphae</taxon>
        <taxon>Entelegynae</taxon>
        <taxon>Araneoidea</taxon>
        <taxon>Araneidae</taxon>
        <taxon>Caerostris</taxon>
    </lineage>
</organism>
<feature type="region of interest" description="Disordered" evidence="4">
    <location>
        <begin position="232"/>
        <end position="277"/>
    </location>
</feature>
<accession>A0AAV4YF52</accession>
<feature type="compositionally biased region" description="Basic and acidic residues" evidence="4">
    <location>
        <begin position="263"/>
        <end position="277"/>
    </location>
</feature>
<reference evidence="6 7" key="1">
    <citation type="submission" date="2021-06" db="EMBL/GenBank/DDBJ databases">
        <title>Caerostris extrusa draft genome.</title>
        <authorList>
            <person name="Kono N."/>
            <person name="Arakawa K."/>
        </authorList>
    </citation>
    <scope>NUCLEOTIDE SEQUENCE [LARGE SCALE GENOMIC DNA]</scope>
</reference>